<dbReference type="PANTHER" id="PTHR48081">
    <property type="entry name" value="AB HYDROLASE SUPERFAMILY PROTEIN C4A8.06C"/>
    <property type="match status" value="1"/>
</dbReference>
<keyword evidence="1" id="KW-0378">Hydrolase</keyword>
<dbReference type="RefSeq" id="WP_188507234.1">
    <property type="nucleotide sequence ID" value="NZ_BMER01000004.1"/>
</dbReference>
<dbReference type="InterPro" id="IPR029058">
    <property type="entry name" value="AB_hydrolase_fold"/>
</dbReference>
<name>A0A917HY97_9SPHI</name>
<reference evidence="4" key="1">
    <citation type="journal article" date="2014" name="Int. J. Syst. Evol. Microbiol.">
        <title>Complete genome sequence of Corynebacterium casei LMG S-19264T (=DSM 44701T), isolated from a smear-ripened cheese.</title>
        <authorList>
            <consortium name="US DOE Joint Genome Institute (JGI-PGF)"/>
            <person name="Walter F."/>
            <person name="Albersmeier A."/>
            <person name="Kalinowski J."/>
            <person name="Ruckert C."/>
        </authorList>
    </citation>
    <scope>NUCLEOTIDE SEQUENCE</scope>
    <source>
        <strain evidence="4">CGMCC 1.12195</strain>
    </source>
</reference>
<dbReference type="GO" id="GO:0016787">
    <property type="term" value="F:hydrolase activity"/>
    <property type="evidence" value="ECO:0007669"/>
    <property type="project" value="UniProtKB-KW"/>
</dbReference>
<evidence type="ECO:0000256" key="1">
    <source>
        <dbReference type="ARBA" id="ARBA00022801"/>
    </source>
</evidence>
<evidence type="ECO:0000259" key="3">
    <source>
        <dbReference type="Pfam" id="PF20434"/>
    </source>
</evidence>
<proteinExistence type="predicted"/>
<comment type="caution">
    <text evidence="4">The sequence shown here is derived from an EMBL/GenBank/DDBJ whole genome shotgun (WGS) entry which is preliminary data.</text>
</comment>
<keyword evidence="2" id="KW-0732">Signal</keyword>
<dbReference type="Gene3D" id="3.40.50.1820">
    <property type="entry name" value="alpha/beta hydrolase"/>
    <property type="match status" value="1"/>
</dbReference>
<dbReference type="InterPro" id="IPR049492">
    <property type="entry name" value="BD-FAE-like_dom"/>
</dbReference>
<organism evidence="4 5">
    <name type="scientific">Parapedobacter pyrenivorans</name>
    <dbReference type="NCBI Taxonomy" id="1305674"/>
    <lineage>
        <taxon>Bacteria</taxon>
        <taxon>Pseudomonadati</taxon>
        <taxon>Bacteroidota</taxon>
        <taxon>Sphingobacteriia</taxon>
        <taxon>Sphingobacteriales</taxon>
        <taxon>Sphingobacteriaceae</taxon>
        <taxon>Parapedobacter</taxon>
    </lineage>
</organism>
<feature type="chain" id="PRO_5037341337" description="BD-FAE-like domain-containing protein" evidence="2">
    <location>
        <begin position="23"/>
        <end position="288"/>
    </location>
</feature>
<accession>A0A917HY97</accession>
<sequence>MKTKSAAQLSLLLVLLMTLVSSCVKDPVDKVPDRELFIETDASYGPDSRQRMTVALPEGRDEKTPIVILIHGGAWIAGDKTDLAGMQQVLLQNQIGSISINYRFVSENHHFEGLMEDVGLALAAVKANAEEWGIRTTHYQLLGASAGAHMALLYAYGFQRENEVSAVISVAGPTAFPDEFLAVAALGPLKVPIEAMAGAPIATPYSPRFSAAGPISYLTDAVPTLLIHGTADTTVPYALSTALEEALENNGKTVQLITLDGVGHDFLVDPTAVSEVVNHALAWINTYE</sequence>
<feature type="signal peptide" evidence="2">
    <location>
        <begin position="1"/>
        <end position="22"/>
    </location>
</feature>
<dbReference type="Pfam" id="PF20434">
    <property type="entry name" value="BD-FAE"/>
    <property type="match status" value="1"/>
</dbReference>
<dbReference type="EMBL" id="BMER01000004">
    <property type="protein sequence ID" value="GGG95545.1"/>
    <property type="molecule type" value="Genomic_DNA"/>
</dbReference>
<protein>
    <recommendedName>
        <fullName evidence="3">BD-FAE-like domain-containing protein</fullName>
    </recommendedName>
</protein>
<evidence type="ECO:0000256" key="2">
    <source>
        <dbReference type="SAM" id="SignalP"/>
    </source>
</evidence>
<gene>
    <name evidence="4" type="ORF">GCM10007415_33430</name>
</gene>
<dbReference type="AlphaFoldDB" id="A0A917HY97"/>
<dbReference type="Proteomes" id="UP000660862">
    <property type="component" value="Unassembled WGS sequence"/>
</dbReference>
<evidence type="ECO:0000313" key="4">
    <source>
        <dbReference type="EMBL" id="GGG95545.1"/>
    </source>
</evidence>
<dbReference type="SUPFAM" id="SSF53474">
    <property type="entry name" value="alpha/beta-Hydrolases"/>
    <property type="match status" value="1"/>
</dbReference>
<feature type="domain" description="BD-FAE-like" evidence="3">
    <location>
        <begin position="53"/>
        <end position="247"/>
    </location>
</feature>
<reference evidence="4" key="2">
    <citation type="submission" date="2020-09" db="EMBL/GenBank/DDBJ databases">
        <authorList>
            <person name="Sun Q."/>
            <person name="Zhou Y."/>
        </authorList>
    </citation>
    <scope>NUCLEOTIDE SEQUENCE</scope>
    <source>
        <strain evidence="4">CGMCC 1.12195</strain>
    </source>
</reference>
<dbReference type="PROSITE" id="PS51257">
    <property type="entry name" value="PROKAR_LIPOPROTEIN"/>
    <property type="match status" value="1"/>
</dbReference>
<evidence type="ECO:0000313" key="5">
    <source>
        <dbReference type="Proteomes" id="UP000660862"/>
    </source>
</evidence>
<dbReference type="InterPro" id="IPR050300">
    <property type="entry name" value="GDXG_lipolytic_enzyme"/>
</dbReference>
<keyword evidence="5" id="KW-1185">Reference proteome</keyword>